<protein>
    <submittedName>
        <fullName evidence="2">Uncharacterized protein</fullName>
    </submittedName>
</protein>
<dbReference type="EMBL" id="CAKOFQ010008131">
    <property type="protein sequence ID" value="CAH2011977.1"/>
    <property type="molecule type" value="Genomic_DNA"/>
</dbReference>
<comment type="caution">
    <text evidence="2">The sequence shown here is derived from an EMBL/GenBank/DDBJ whole genome shotgun (WGS) entry which is preliminary data.</text>
</comment>
<reference evidence="2" key="1">
    <citation type="submission" date="2022-03" db="EMBL/GenBank/DDBJ databases">
        <authorList>
            <person name="Sayadi A."/>
        </authorList>
    </citation>
    <scope>NUCLEOTIDE SEQUENCE</scope>
</reference>
<organism evidence="2 3">
    <name type="scientific">Acanthoscelides obtectus</name>
    <name type="common">Bean weevil</name>
    <name type="synonym">Bruchus obtectus</name>
    <dbReference type="NCBI Taxonomy" id="200917"/>
    <lineage>
        <taxon>Eukaryota</taxon>
        <taxon>Metazoa</taxon>
        <taxon>Ecdysozoa</taxon>
        <taxon>Arthropoda</taxon>
        <taxon>Hexapoda</taxon>
        <taxon>Insecta</taxon>
        <taxon>Pterygota</taxon>
        <taxon>Neoptera</taxon>
        <taxon>Endopterygota</taxon>
        <taxon>Coleoptera</taxon>
        <taxon>Polyphaga</taxon>
        <taxon>Cucujiformia</taxon>
        <taxon>Chrysomeloidea</taxon>
        <taxon>Chrysomelidae</taxon>
        <taxon>Bruchinae</taxon>
        <taxon>Bruchini</taxon>
        <taxon>Acanthoscelides</taxon>
    </lineage>
</organism>
<dbReference type="AlphaFoldDB" id="A0A9P0MDF0"/>
<dbReference type="OrthoDB" id="6735272at2759"/>
<feature type="region of interest" description="Disordered" evidence="1">
    <location>
        <begin position="368"/>
        <end position="408"/>
    </location>
</feature>
<name>A0A9P0MDF0_ACAOB</name>
<evidence type="ECO:0000313" key="2">
    <source>
        <dbReference type="EMBL" id="CAH2011977.1"/>
    </source>
</evidence>
<evidence type="ECO:0000256" key="1">
    <source>
        <dbReference type="SAM" id="MobiDB-lite"/>
    </source>
</evidence>
<dbReference type="Proteomes" id="UP001152888">
    <property type="component" value="Unassembled WGS sequence"/>
</dbReference>
<evidence type="ECO:0000313" key="3">
    <source>
        <dbReference type="Proteomes" id="UP001152888"/>
    </source>
</evidence>
<proteinExistence type="predicted"/>
<gene>
    <name evidence="2" type="ORF">ACAOBT_LOCUS32537</name>
</gene>
<accession>A0A9P0MDF0</accession>
<sequence>MSKKSTARTGSEGDGDCNLSDLYPNVCSGSSSYRSTKDIDRCHTEGYSRLCSGYSSRQIREGGPFGDTAYAKKLPEASDYVILMLQNDVSNSSEDSGSELYSLRNDYIEKLNILRQRLNLIELQQSRSNECSGGCKITEIHDVDPQPSTSTPKNAEKEAVVFYHSQQTEVEEQYFGSHSAHRSDTVELETIHPFSLNFSADTKSITKLFEVEYNPPKKKSCFRLKTPKLTSCSESSLPYHTKVGLHEGIFQPDSKGREAQEAERIIREGVSKFCSNKETQCSKEDFRSHMYNSDVIVINLTEESDEGCVNAFPKAKVDSRRSENSEETDSQAASPILEEELYYPIFGNREHYVSNKKRGWICKVSSDSYDTNTSSGGTPSRPSPLKKRFTRNKISPGKKIPSSEAKRMRSTREFLAKNSPDASQPHFQKSVLQGIREESYKHGKQEYITPPNLSYVTYRLTAERLKSSPIHGEKKTPVPFGPTIVNNFEKSQPHEDRFNFYNTSEPSEDDKRFEHYYGVMDSDTSGSYSRNSGLWSRLLSCFQPMFSFLSR</sequence>
<keyword evidence="3" id="KW-1185">Reference proteome</keyword>